<keyword evidence="2" id="KW-1185">Reference proteome</keyword>
<evidence type="ECO:0000313" key="2">
    <source>
        <dbReference type="Proteomes" id="UP000243686"/>
    </source>
</evidence>
<dbReference type="InterPro" id="IPR006607">
    <property type="entry name" value="DM15"/>
</dbReference>
<proteinExistence type="predicted"/>
<dbReference type="Pfam" id="PF21071">
    <property type="entry name" value="LARP1_HEAT"/>
    <property type="match status" value="1"/>
</dbReference>
<accession>A0A1S8WQQ6</accession>
<dbReference type="GO" id="GO:0048255">
    <property type="term" value="P:mRNA stabilization"/>
    <property type="evidence" value="ECO:0007669"/>
    <property type="project" value="InterPro"/>
</dbReference>
<name>A0A1S8WQQ6_OPIVI</name>
<gene>
    <name evidence="1" type="ORF">X801_07412</name>
</gene>
<reference evidence="1 2" key="1">
    <citation type="submission" date="2015-03" db="EMBL/GenBank/DDBJ databases">
        <title>Draft genome of the nematode, Opisthorchis viverrini.</title>
        <authorList>
            <person name="Mitreva M."/>
        </authorList>
    </citation>
    <scope>NUCLEOTIDE SEQUENCE [LARGE SCALE GENOMIC DNA]</scope>
    <source>
        <strain evidence="1">Khon Kaen</strain>
    </source>
</reference>
<sequence>MVSFQMIIVELELHRQVQRNISTMLYFQLRPVRDFNHSLPDKVVRRGNLSSSLEEWVTSGIGRGFMQSRHRIPIKNHGCPRGTAFLSMRETCCNHFSYTSSTILTSGNTAPPKSKYHSPTLFCPASFVYFPPAPLSAPPHPSAANHAQLIYANQCMSYLHDSFAGQAPYTFMASSMLPPPGSFFLASVIQASFISHSPSVYYVPQFAPIPTNASLPNPEIQRQENRRTDFKGRIAEFFPVSANCENRQSQRAFRKRSQSGGEVFTTIQCRVGFLLNPSTSRMELNPGASDTILNERSITHQRQTLVQEKGFTLHAYNQFRALCLRDKEGKEKRLSQEINILYSFWSFFLR</sequence>
<dbReference type="Proteomes" id="UP000243686">
    <property type="component" value="Unassembled WGS sequence"/>
</dbReference>
<organism evidence="1 2">
    <name type="scientific">Opisthorchis viverrini</name>
    <name type="common">Southeast Asian liver fluke</name>
    <dbReference type="NCBI Taxonomy" id="6198"/>
    <lineage>
        <taxon>Eukaryota</taxon>
        <taxon>Metazoa</taxon>
        <taxon>Spiralia</taxon>
        <taxon>Lophotrochozoa</taxon>
        <taxon>Platyhelminthes</taxon>
        <taxon>Trematoda</taxon>
        <taxon>Digenea</taxon>
        <taxon>Opisthorchiida</taxon>
        <taxon>Opisthorchiata</taxon>
        <taxon>Opisthorchiidae</taxon>
        <taxon>Opisthorchis</taxon>
    </lineage>
</organism>
<dbReference type="AlphaFoldDB" id="A0A1S8WQQ6"/>
<protein>
    <submittedName>
        <fullName evidence="1">Uncharacterized protein</fullName>
    </submittedName>
</protein>
<dbReference type="SMART" id="SM00684">
    <property type="entry name" value="DM15"/>
    <property type="match status" value="1"/>
</dbReference>
<evidence type="ECO:0000313" key="1">
    <source>
        <dbReference type="EMBL" id="OON16764.1"/>
    </source>
</evidence>
<dbReference type="EMBL" id="KV896573">
    <property type="protein sequence ID" value="OON16764.1"/>
    <property type="molecule type" value="Genomic_DNA"/>
</dbReference>
<dbReference type="GO" id="GO:0000339">
    <property type="term" value="F:RNA cap binding"/>
    <property type="evidence" value="ECO:0007669"/>
    <property type="project" value="InterPro"/>
</dbReference>